<reference evidence="3" key="1">
    <citation type="submission" date="2025-08" db="UniProtKB">
        <authorList>
            <consortium name="RefSeq"/>
        </authorList>
    </citation>
    <scope>IDENTIFICATION</scope>
</reference>
<dbReference type="OrthoDB" id="128382at2759"/>
<gene>
    <name evidence="3" type="primary">LOC104604382</name>
</gene>
<dbReference type="OMA" id="RTTHWHA"/>
<dbReference type="PANTHER" id="PTHR11439">
    <property type="entry name" value="GAG-POL-RELATED RETROTRANSPOSON"/>
    <property type="match status" value="1"/>
</dbReference>
<dbReference type="Pfam" id="PF07727">
    <property type="entry name" value="RVT_2"/>
    <property type="match status" value="2"/>
</dbReference>
<dbReference type="STRING" id="4432.A0A1U8AVK9"/>
<dbReference type="SUPFAM" id="SSF56672">
    <property type="entry name" value="DNA/RNA polymerases"/>
    <property type="match status" value="1"/>
</dbReference>
<feature type="domain" description="Reverse transcriptase Ty1/copia-type" evidence="1">
    <location>
        <begin position="46"/>
        <end position="105"/>
    </location>
</feature>
<dbReference type="RefSeq" id="XP_010266983.1">
    <property type="nucleotide sequence ID" value="XM_010268681.1"/>
</dbReference>
<keyword evidence="2" id="KW-1185">Reference proteome</keyword>
<feature type="domain" description="Reverse transcriptase Ty1/copia-type" evidence="1">
    <location>
        <begin position="3"/>
        <end position="45"/>
    </location>
</feature>
<evidence type="ECO:0000313" key="2">
    <source>
        <dbReference type="Proteomes" id="UP000189703"/>
    </source>
</evidence>
<dbReference type="PANTHER" id="PTHR11439:SF511">
    <property type="match status" value="1"/>
</dbReference>
<name>A0A1U8AVK9_NELNU</name>
<dbReference type="GeneID" id="104604382"/>
<organism evidence="2 3">
    <name type="scientific">Nelumbo nucifera</name>
    <name type="common">Sacred lotus</name>
    <dbReference type="NCBI Taxonomy" id="4432"/>
    <lineage>
        <taxon>Eukaryota</taxon>
        <taxon>Viridiplantae</taxon>
        <taxon>Streptophyta</taxon>
        <taxon>Embryophyta</taxon>
        <taxon>Tracheophyta</taxon>
        <taxon>Spermatophyta</taxon>
        <taxon>Magnoliopsida</taxon>
        <taxon>Proteales</taxon>
        <taxon>Nelumbonaceae</taxon>
        <taxon>Nelumbo</taxon>
    </lineage>
</organism>
<proteinExistence type="predicted"/>
<dbReference type="InterPro" id="IPR013103">
    <property type="entry name" value="RVT_2"/>
</dbReference>
<evidence type="ECO:0000259" key="1">
    <source>
        <dbReference type="Pfam" id="PF07727"/>
    </source>
</evidence>
<sequence length="154" mass="17380">MGIVHCLLVVAATKNWHVFQLDVYNAFLHGDFDEDVYMHFPPGFARFSQSKADYTLFTYQHGSSFTVVLVYVDDVILAGNDDSHISQQEQFLNSNFHLKDLGPLKVQSQFLSTPRTTHWHAGLRILRYIKGTVGTGILLSSSSKLTLHAYTNSD</sequence>
<dbReference type="InParanoid" id="A0A1U8AVK9"/>
<evidence type="ECO:0000313" key="3">
    <source>
        <dbReference type="RefSeq" id="XP_010266983.1"/>
    </source>
</evidence>
<dbReference type="eggNOG" id="KOG0017">
    <property type="taxonomic scope" value="Eukaryota"/>
</dbReference>
<dbReference type="KEGG" id="nnu:104604382"/>
<dbReference type="InterPro" id="IPR043502">
    <property type="entry name" value="DNA/RNA_pol_sf"/>
</dbReference>
<accession>A0A1U8AVK9</accession>
<protein>
    <submittedName>
        <fullName evidence="3">Uncharacterized protein LOC104604382</fullName>
    </submittedName>
</protein>
<dbReference type="Proteomes" id="UP000189703">
    <property type="component" value="Unplaced"/>
</dbReference>
<dbReference type="AlphaFoldDB" id="A0A1U8AVK9"/>